<evidence type="ECO:0000313" key="2">
    <source>
        <dbReference type="EMBL" id="GAA0626309.1"/>
    </source>
</evidence>
<comment type="caution">
    <text evidence="2">The sequence shown here is derived from an EMBL/GenBank/DDBJ whole genome shotgun (WGS) entry which is preliminary data.</text>
</comment>
<dbReference type="RefSeq" id="WP_344606539.1">
    <property type="nucleotide sequence ID" value="NZ_BAAAHE010000026.1"/>
</dbReference>
<sequence>MPQKPRSIHPDDAQDERLAALDLETAYTYAYLPTVLDDEGRAKDSPAVLNGFLWPLRADAHPTAAMDRDLAALAESGLICRYEVGGRPYLHDPRWKTRHKLVRPTPSTLPPCPEHEKSFDEVVTETVGRIAEGVTSVVEVAGSRIDQKRISDSLARLVEDVTYLVDPEKAVVNGQKVRKMFQRNKNGDADDTGTDPGAISGETE</sequence>
<dbReference type="Proteomes" id="UP001500957">
    <property type="component" value="Unassembled WGS sequence"/>
</dbReference>
<accession>A0ABP3S531</accession>
<keyword evidence="3" id="KW-1185">Reference proteome</keyword>
<name>A0ABP3S531_9ACTN</name>
<evidence type="ECO:0000313" key="3">
    <source>
        <dbReference type="Proteomes" id="UP001500957"/>
    </source>
</evidence>
<proteinExistence type="predicted"/>
<gene>
    <name evidence="2" type="ORF">GCM10009547_32190</name>
</gene>
<reference evidence="3" key="1">
    <citation type="journal article" date="2019" name="Int. J. Syst. Evol. Microbiol.">
        <title>The Global Catalogue of Microorganisms (GCM) 10K type strain sequencing project: providing services to taxonomists for standard genome sequencing and annotation.</title>
        <authorList>
            <consortium name="The Broad Institute Genomics Platform"/>
            <consortium name="The Broad Institute Genome Sequencing Center for Infectious Disease"/>
            <person name="Wu L."/>
            <person name="Ma J."/>
        </authorList>
    </citation>
    <scope>NUCLEOTIDE SEQUENCE [LARGE SCALE GENOMIC DNA]</scope>
    <source>
        <strain evidence="3">JCM 10671</strain>
    </source>
</reference>
<organism evidence="2 3">
    <name type="scientific">Sporichthya brevicatena</name>
    <dbReference type="NCBI Taxonomy" id="171442"/>
    <lineage>
        <taxon>Bacteria</taxon>
        <taxon>Bacillati</taxon>
        <taxon>Actinomycetota</taxon>
        <taxon>Actinomycetes</taxon>
        <taxon>Sporichthyales</taxon>
        <taxon>Sporichthyaceae</taxon>
        <taxon>Sporichthya</taxon>
    </lineage>
</organism>
<evidence type="ECO:0000256" key="1">
    <source>
        <dbReference type="SAM" id="MobiDB-lite"/>
    </source>
</evidence>
<feature type="region of interest" description="Disordered" evidence="1">
    <location>
        <begin position="182"/>
        <end position="204"/>
    </location>
</feature>
<protein>
    <submittedName>
        <fullName evidence="2">Uncharacterized protein</fullName>
    </submittedName>
</protein>
<dbReference type="EMBL" id="BAAAHE010000026">
    <property type="protein sequence ID" value="GAA0626309.1"/>
    <property type="molecule type" value="Genomic_DNA"/>
</dbReference>